<keyword evidence="2 6" id="KW-0378">Hydrolase</keyword>
<proteinExistence type="predicted"/>
<dbReference type="InterPro" id="IPR001314">
    <property type="entry name" value="Peptidase_S1A"/>
</dbReference>
<dbReference type="PANTHER" id="PTHR24252:SF7">
    <property type="entry name" value="HYALIN"/>
    <property type="match status" value="1"/>
</dbReference>
<dbReference type="InterPro" id="IPR009003">
    <property type="entry name" value="Peptidase_S1_PA"/>
</dbReference>
<dbReference type="PRINTS" id="PR00722">
    <property type="entry name" value="CHYMOTRYPSIN"/>
</dbReference>
<dbReference type="PROSITE" id="PS50240">
    <property type="entry name" value="TRYPSIN_DOM"/>
    <property type="match status" value="1"/>
</dbReference>
<dbReference type="InterPro" id="IPR001254">
    <property type="entry name" value="Trypsin_dom"/>
</dbReference>
<evidence type="ECO:0000313" key="10">
    <source>
        <dbReference type="Proteomes" id="UP001292094"/>
    </source>
</evidence>
<name>A0AAE1U2P3_9EUCA</name>
<feature type="region of interest" description="Disordered" evidence="7">
    <location>
        <begin position="1"/>
        <end position="21"/>
    </location>
</feature>
<dbReference type="Pfam" id="PF00089">
    <property type="entry name" value="Trypsin"/>
    <property type="match status" value="1"/>
</dbReference>
<evidence type="ECO:0000256" key="7">
    <source>
        <dbReference type="SAM" id="MobiDB-lite"/>
    </source>
</evidence>
<keyword evidence="10" id="KW-1185">Reference proteome</keyword>
<evidence type="ECO:0000256" key="5">
    <source>
        <dbReference type="ARBA" id="ARBA00023157"/>
    </source>
</evidence>
<dbReference type="EMBL" id="JAWZYT010002008">
    <property type="protein sequence ID" value="KAK4307412.1"/>
    <property type="molecule type" value="Genomic_DNA"/>
</dbReference>
<evidence type="ECO:0000259" key="8">
    <source>
        <dbReference type="PROSITE" id="PS50240"/>
    </source>
</evidence>
<dbReference type="AlphaFoldDB" id="A0AAE1U2P3"/>
<gene>
    <name evidence="9" type="ORF">Pmani_020801</name>
</gene>
<dbReference type="Proteomes" id="UP001292094">
    <property type="component" value="Unassembled WGS sequence"/>
</dbReference>
<dbReference type="SUPFAM" id="SSF50494">
    <property type="entry name" value="Trypsin-like serine proteases"/>
    <property type="match status" value="1"/>
</dbReference>
<keyword evidence="5" id="KW-1015">Disulfide bond</keyword>
<dbReference type="GO" id="GO:0030574">
    <property type="term" value="P:collagen catabolic process"/>
    <property type="evidence" value="ECO:0007669"/>
    <property type="project" value="UniProtKB-KW"/>
</dbReference>
<keyword evidence="1 6" id="KW-0645">Protease</keyword>
<dbReference type="FunFam" id="2.40.10.10:FF:000034">
    <property type="entry name" value="Eupolytin"/>
    <property type="match status" value="1"/>
</dbReference>
<reference evidence="9" key="1">
    <citation type="submission" date="2023-11" db="EMBL/GenBank/DDBJ databases">
        <title>Genome assemblies of two species of porcelain crab, Petrolisthes cinctipes and Petrolisthes manimaculis (Anomura: Porcellanidae).</title>
        <authorList>
            <person name="Angst P."/>
        </authorList>
    </citation>
    <scope>NUCLEOTIDE SEQUENCE</scope>
    <source>
        <strain evidence="9">PB745_02</strain>
        <tissue evidence="9">Gill</tissue>
    </source>
</reference>
<evidence type="ECO:0000256" key="3">
    <source>
        <dbReference type="ARBA" id="ARBA00022825"/>
    </source>
</evidence>
<dbReference type="PANTHER" id="PTHR24252">
    <property type="entry name" value="ACROSIN-RELATED"/>
    <property type="match status" value="1"/>
</dbReference>
<evidence type="ECO:0000256" key="2">
    <source>
        <dbReference type="ARBA" id="ARBA00022801"/>
    </source>
</evidence>
<comment type="caution">
    <text evidence="9">The sequence shown here is derived from an EMBL/GenBank/DDBJ whole genome shotgun (WGS) entry which is preliminary data.</text>
</comment>
<organism evidence="9 10">
    <name type="scientific">Petrolisthes manimaculis</name>
    <dbReference type="NCBI Taxonomy" id="1843537"/>
    <lineage>
        <taxon>Eukaryota</taxon>
        <taxon>Metazoa</taxon>
        <taxon>Ecdysozoa</taxon>
        <taxon>Arthropoda</taxon>
        <taxon>Crustacea</taxon>
        <taxon>Multicrustacea</taxon>
        <taxon>Malacostraca</taxon>
        <taxon>Eumalacostraca</taxon>
        <taxon>Eucarida</taxon>
        <taxon>Decapoda</taxon>
        <taxon>Pleocyemata</taxon>
        <taxon>Anomura</taxon>
        <taxon>Galatheoidea</taxon>
        <taxon>Porcellanidae</taxon>
        <taxon>Petrolisthes</taxon>
    </lineage>
</organism>
<dbReference type="GO" id="GO:0006508">
    <property type="term" value="P:proteolysis"/>
    <property type="evidence" value="ECO:0007669"/>
    <property type="project" value="UniProtKB-KW"/>
</dbReference>
<dbReference type="InterPro" id="IPR043504">
    <property type="entry name" value="Peptidase_S1_PA_chymotrypsin"/>
</dbReference>
<sequence>MPHSFSVSLTPPPASLTRPPASLTPPPASLIFTVHFFTYTTTTFISGNPAAGKEWHWKSPRPLVTPIGPVKSNRIVGGEVAVPHSWPHQVALYIDGLYFCGGSLISNEWVLTAAHCMDGAGSVEVVMGAHDIRTNEAEQVSMTSTDFTVHENYNSFTIKNDISVIRLPSPVTFDANIQAVSLPTSDPAVGTVVTPTGWGKISDNALGTTDLLRQVNVPILGTADCDAVYGIVDDNQICIDSVGGMGTCNGDSGGPLNYNGATVGITSFGASAGCEEGFPDAFTRVTAYLDWIQAQTGVTP</sequence>
<accession>A0AAE1U2P3</accession>
<keyword evidence="3 6" id="KW-0720">Serine protease</keyword>
<evidence type="ECO:0000256" key="6">
    <source>
        <dbReference type="RuleBase" id="RU363034"/>
    </source>
</evidence>
<dbReference type="GO" id="GO:0004252">
    <property type="term" value="F:serine-type endopeptidase activity"/>
    <property type="evidence" value="ECO:0007669"/>
    <property type="project" value="InterPro"/>
</dbReference>
<dbReference type="InterPro" id="IPR033116">
    <property type="entry name" value="TRYPSIN_SER"/>
</dbReference>
<dbReference type="PROSITE" id="PS00134">
    <property type="entry name" value="TRYPSIN_HIS"/>
    <property type="match status" value="1"/>
</dbReference>
<evidence type="ECO:0000313" key="9">
    <source>
        <dbReference type="EMBL" id="KAK4307412.1"/>
    </source>
</evidence>
<dbReference type="CDD" id="cd00190">
    <property type="entry name" value="Tryp_SPc"/>
    <property type="match status" value="1"/>
</dbReference>
<protein>
    <recommendedName>
        <fullName evidence="8">Peptidase S1 domain-containing protein</fullName>
    </recommendedName>
</protein>
<dbReference type="SMART" id="SM00020">
    <property type="entry name" value="Tryp_SPc"/>
    <property type="match status" value="1"/>
</dbReference>
<feature type="domain" description="Peptidase S1" evidence="8">
    <location>
        <begin position="75"/>
        <end position="297"/>
    </location>
</feature>
<keyword evidence="4" id="KW-0177">Collagen degradation</keyword>
<evidence type="ECO:0000256" key="1">
    <source>
        <dbReference type="ARBA" id="ARBA00022670"/>
    </source>
</evidence>
<dbReference type="PROSITE" id="PS00135">
    <property type="entry name" value="TRYPSIN_SER"/>
    <property type="match status" value="1"/>
</dbReference>
<dbReference type="InterPro" id="IPR018114">
    <property type="entry name" value="TRYPSIN_HIS"/>
</dbReference>
<evidence type="ECO:0000256" key="4">
    <source>
        <dbReference type="ARBA" id="ARBA00023105"/>
    </source>
</evidence>
<dbReference type="Gene3D" id="2.40.10.10">
    <property type="entry name" value="Trypsin-like serine proteases"/>
    <property type="match status" value="2"/>
</dbReference>